<sequence length="168" mass="18923">MRFPSRRRLNLHRHNDNFSKTGLLARDVSGAIGLDTETHADPKAKKAGQNLWTKDEGLTRKRTEREFAVLQAIPTMVRNIQMTIRLGKTHAGFPGTSEMLLPIQVCGHARAAIKMFQDRFKKSIKASPRFNVFNFAVEITAIAETGRHEDIRSIVGFLERNAGDVVLK</sequence>
<keyword evidence="2" id="KW-1185">Reference proteome</keyword>
<evidence type="ECO:0000313" key="2">
    <source>
        <dbReference type="Proteomes" id="UP000184330"/>
    </source>
</evidence>
<dbReference type="EMBL" id="FJOG01000025">
    <property type="protein sequence ID" value="CZR64038.1"/>
    <property type="molecule type" value="Genomic_DNA"/>
</dbReference>
<accession>A0A1L7XGA5</accession>
<proteinExistence type="predicted"/>
<dbReference type="Proteomes" id="UP000184330">
    <property type="component" value="Unassembled WGS sequence"/>
</dbReference>
<evidence type="ECO:0000313" key="1">
    <source>
        <dbReference type="EMBL" id="CZR64038.1"/>
    </source>
</evidence>
<dbReference type="AlphaFoldDB" id="A0A1L7XGA5"/>
<name>A0A1L7XGA5_9HELO</name>
<reference evidence="1 2" key="1">
    <citation type="submission" date="2016-03" db="EMBL/GenBank/DDBJ databases">
        <authorList>
            <person name="Ploux O."/>
        </authorList>
    </citation>
    <scope>NUCLEOTIDE SEQUENCE [LARGE SCALE GENOMIC DNA]</scope>
    <source>
        <strain evidence="1 2">UAMH 11012</strain>
    </source>
</reference>
<organism evidence="1 2">
    <name type="scientific">Phialocephala subalpina</name>
    <dbReference type="NCBI Taxonomy" id="576137"/>
    <lineage>
        <taxon>Eukaryota</taxon>
        <taxon>Fungi</taxon>
        <taxon>Dikarya</taxon>
        <taxon>Ascomycota</taxon>
        <taxon>Pezizomycotina</taxon>
        <taxon>Leotiomycetes</taxon>
        <taxon>Helotiales</taxon>
        <taxon>Mollisiaceae</taxon>
        <taxon>Phialocephala</taxon>
        <taxon>Phialocephala fortinii species complex</taxon>
    </lineage>
</organism>
<gene>
    <name evidence="1" type="ORF">PAC_13935</name>
</gene>
<protein>
    <submittedName>
        <fullName evidence="1">Uncharacterized protein</fullName>
    </submittedName>
</protein>